<accession>B4QW10</accession>
<dbReference type="AlphaFoldDB" id="B4QW10"/>
<protein>
    <submittedName>
        <fullName evidence="1">M2</fullName>
    </submittedName>
</protein>
<keyword evidence="2" id="KW-1185">Reference proteome</keyword>
<evidence type="ECO:0000313" key="1">
    <source>
        <dbReference type="EMBL" id="EDX14509.1"/>
    </source>
</evidence>
<gene>
    <name evidence="1" type="primary">Dsim\m2</name>
    <name evidence="1" type="ORF">Dsim_GD18156</name>
</gene>
<name>B4QW10_DROSI</name>
<organism evidence="1 2">
    <name type="scientific">Drosophila simulans</name>
    <name type="common">Fruit fly</name>
    <dbReference type="NCBI Taxonomy" id="7240"/>
    <lineage>
        <taxon>Eukaryota</taxon>
        <taxon>Metazoa</taxon>
        <taxon>Ecdysozoa</taxon>
        <taxon>Arthropoda</taxon>
        <taxon>Hexapoda</taxon>
        <taxon>Insecta</taxon>
        <taxon>Pterygota</taxon>
        <taxon>Neoptera</taxon>
        <taxon>Endopterygota</taxon>
        <taxon>Diptera</taxon>
        <taxon>Brachycera</taxon>
        <taxon>Muscomorpha</taxon>
        <taxon>Ephydroidea</taxon>
        <taxon>Drosophilidae</taxon>
        <taxon>Drosophila</taxon>
        <taxon>Sophophora</taxon>
    </lineage>
</organism>
<dbReference type="EMBL" id="CM000364">
    <property type="protein sequence ID" value="EDX14509.1"/>
    <property type="molecule type" value="Genomic_DNA"/>
</dbReference>
<dbReference type="Proteomes" id="UP000000304">
    <property type="component" value="Chromosome 3R"/>
</dbReference>
<sequence>MVIEASRRAAQKTRWEGGIPIPGGGQGSVVAGPNHRLMVFTHLLLTAPSIDLAKTNRPGQSMTAKRMLVTHAKAAPLVIENWVAMVALAKVIAITLGSWPTWLAAISPKCEHITPSGHNGHKTRLATRLSILGQSYLRN</sequence>
<dbReference type="HOGENOM" id="CLU_1847254_0_0_1"/>
<reference evidence="1 2" key="1">
    <citation type="journal article" date="2007" name="Nature">
        <title>Evolution of genes and genomes on the Drosophila phylogeny.</title>
        <authorList>
            <consortium name="Drosophila 12 Genomes Consortium"/>
            <person name="Clark A.G."/>
            <person name="Eisen M.B."/>
            <person name="Smith D.R."/>
            <person name="Bergman C.M."/>
            <person name="Oliver B."/>
            <person name="Markow T.A."/>
            <person name="Kaufman T.C."/>
            <person name="Kellis M."/>
            <person name="Gelbart W."/>
            <person name="Iyer V.N."/>
            <person name="Pollard D.A."/>
            <person name="Sackton T.B."/>
            <person name="Larracuente A.M."/>
            <person name="Singh N.D."/>
            <person name="Abad J.P."/>
            <person name="Abt D.N."/>
            <person name="Adryan B."/>
            <person name="Aguade M."/>
            <person name="Akashi H."/>
            <person name="Anderson W.W."/>
            <person name="Aquadro C.F."/>
            <person name="Ardell D.H."/>
            <person name="Arguello R."/>
            <person name="Artieri C.G."/>
            <person name="Barbash D.A."/>
            <person name="Barker D."/>
            <person name="Barsanti P."/>
            <person name="Batterham P."/>
            <person name="Batzoglou S."/>
            <person name="Begun D."/>
            <person name="Bhutkar A."/>
            <person name="Blanco E."/>
            <person name="Bosak S.A."/>
            <person name="Bradley R.K."/>
            <person name="Brand A.D."/>
            <person name="Brent M.R."/>
            <person name="Brooks A.N."/>
            <person name="Brown R.H."/>
            <person name="Butlin R.K."/>
            <person name="Caggese C."/>
            <person name="Calvi B.R."/>
            <person name="Bernardo de Carvalho A."/>
            <person name="Caspi A."/>
            <person name="Castrezana S."/>
            <person name="Celniker S.E."/>
            <person name="Chang J.L."/>
            <person name="Chapple C."/>
            <person name="Chatterji S."/>
            <person name="Chinwalla A."/>
            <person name="Civetta A."/>
            <person name="Clifton S.W."/>
            <person name="Comeron J.M."/>
            <person name="Costello J.C."/>
            <person name="Coyne J.A."/>
            <person name="Daub J."/>
            <person name="David R.G."/>
            <person name="Delcher A.L."/>
            <person name="Delehaunty K."/>
            <person name="Do C.B."/>
            <person name="Ebling H."/>
            <person name="Edwards K."/>
            <person name="Eickbush T."/>
            <person name="Evans J.D."/>
            <person name="Filipski A."/>
            <person name="Findeiss S."/>
            <person name="Freyhult E."/>
            <person name="Fulton L."/>
            <person name="Fulton R."/>
            <person name="Garcia A.C."/>
            <person name="Gardiner A."/>
            <person name="Garfield D.A."/>
            <person name="Garvin B.E."/>
            <person name="Gibson G."/>
            <person name="Gilbert D."/>
            <person name="Gnerre S."/>
            <person name="Godfrey J."/>
            <person name="Good R."/>
            <person name="Gotea V."/>
            <person name="Gravely B."/>
            <person name="Greenberg A.J."/>
            <person name="Griffiths-Jones S."/>
            <person name="Gross S."/>
            <person name="Guigo R."/>
            <person name="Gustafson E.A."/>
            <person name="Haerty W."/>
            <person name="Hahn M.W."/>
            <person name="Halligan D.L."/>
            <person name="Halpern A.L."/>
            <person name="Halter G.M."/>
            <person name="Han M.V."/>
            <person name="Heger A."/>
            <person name="Hillier L."/>
            <person name="Hinrichs A.S."/>
            <person name="Holmes I."/>
            <person name="Hoskins R.A."/>
            <person name="Hubisz M.J."/>
            <person name="Hultmark D."/>
            <person name="Huntley M.A."/>
            <person name="Jaffe D.B."/>
            <person name="Jagadeeshan S."/>
            <person name="Jeck W.R."/>
            <person name="Johnson J."/>
            <person name="Jones C.D."/>
            <person name="Jordan W.C."/>
            <person name="Karpen G.H."/>
            <person name="Kataoka E."/>
            <person name="Keightley P.D."/>
            <person name="Kheradpour P."/>
            <person name="Kirkness E.F."/>
            <person name="Koerich L.B."/>
            <person name="Kristiansen K."/>
            <person name="Kudrna D."/>
            <person name="Kulathinal R.J."/>
            <person name="Kumar S."/>
            <person name="Kwok R."/>
            <person name="Lander E."/>
            <person name="Langley C.H."/>
            <person name="Lapoint R."/>
            <person name="Lazzaro B.P."/>
            <person name="Lee S.J."/>
            <person name="Levesque L."/>
            <person name="Li R."/>
            <person name="Lin C.F."/>
            <person name="Lin M.F."/>
            <person name="Lindblad-Toh K."/>
            <person name="Llopart A."/>
            <person name="Long M."/>
            <person name="Low L."/>
            <person name="Lozovsky E."/>
            <person name="Lu J."/>
            <person name="Luo M."/>
            <person name="Machado C.A."/>
            <person name="Makalowski W."/>
            <person name="Marzo M."/>
            <person name="Matsuda M."/>
            <person name="Matzkin L."/>
            <person name="McAllister B."/>
            <person name="McBride C.S."/>
            <person name="McKernan B."/>
            <person name="McKernan K."/>
            <person name="Mendez-Lago M."/>
            <person name="Minx P."/>
            <person name="Mollenhauer M.U."/>
            <person name="Montooth K."/>
            <person name="Mount S.M."/>
            <person name="Mu X."/>
            <person name="Myers E."/>
            <person name="Negre B."/>
            <person name="Newfeld S."/>
            <person name="Nielsen R."/>
            <person name="Noor M.A."/>
            <person name="O'Grady P."/>
            <person name="Pachter L."/>
            <person name="Papaceit M."/>
            <person name="Parisi M.J."/>
            <person name="Parisi M."/>
            <person name="Parts L."/>
            <person name="Pedersen J.S."/>
            <person name="Pesole G."/>
            <person name="Phillippy A.M."/>
            <person name="Ponting C.P."/>
            <person name="Pop M."/>
            <person name="Porcelli D."/>
            <person name="Powell J.R."/>
            <person name="Prohaska S."/>
            <person name="Pruitt K."/>
            <person name="Puig M."/>
            <person name="Quesneville H."/>
            <person name="Ram K.R."/>
            <person name="Rand D."/>
            <person name="Rasmussen M.D."/>
            <person name="Reed L.K."/>
            <person name="Reenan R."/>
            <person name="Reily A."/>
            <person name="Remington K.A."/>
            <person name="Rieger T.T."/>
            <person name="Ritchie M.G."/>
            <person name="Robin C."/>
            <person name="Rogers Y.H."/>
            <person name="Rohde C."/>
            <person name="Rozas J."/>
            <person name="Rubenfield M.J."/>
            <person name="Ruiz A."/>
            <person name="Russo S."/>
            <person name="Salzberg S.L."/>
            <person name="Sanchez-Gracia A."/>
            <person name="Saranga D.J."/>
            <person name="Sato H."/>
            <person name="Schaeffer S.W."/>
            <person name="Schatz M.C."/>
            <person name="Schlenke T."/>
            <person name="Schwartz R."/>
            <person name="Segarra C."/>
            <person name="Singh R.S."/>
            <person name="Sirot L."/>
            <person name="Sirota M."/>
            <person name="Sisneros N.B."/>
            <person name="Smith C.D."/>
            <person name="Smith T.F."/>
            <person name="Spieth J."/>
            <person name="Stage D.E."/>
            <person name="Stark A."/>
            <person name="Stephan W."/>
            <person name="Strausberg R.L."/>
            <person name="Strempel S."/>
            <person name="Sturgill D."/>
            <person name="Sutton G."/>
            <person name="Sutton G.G."/>
            <person name="Tao W."/>
            <person name="Teichmann S."/>
            <person name="Tobari Y.N."/>
            <person name="Tomimura Y."/>
            <person name="Tsolas J.M."/>
            <person name="Valente V.L."/>
            <person name="Venter E."/>
            <person name="Venter J.C."/>
            <person name="Vicario S."/>
            <person name="Vieira F.G."/>
            <person name="Vilella A.J."/>
            <person name="Villasante A."/>
            <person name="Walenz B."/>
            <person name="Wang J."/>
            <person name="Wasserman M."/>
            <person name="Watts T."/>
            <person name="Wilson D."/>
            <person name="Wilson R.K."/>
            <person name="Wing R.A."/>
            <person name="Wolfner M.F."/>
            <person name="Wong A."/>
            <person name="Wong G.K."/>
            <person name="Wu C.I."/>
            <person name="Wu G."/>
            <person name="Yamamoto D."/>
            <person name="Yang H.P."/>
            <person name="Yang S.P."/>
            <person name="Yorke J.A."/>
            <person name="Yoshida K."/>
            <person name="Zdobnov E."/>
            <person name="Zhang P."/>
            <person name="Zhang Y."/>
            <person name="Zimin A.V."/>
            <person name="Baldwin J."/>
            <person name="Abdouelleil A."/>
            <person name="Abdulkadir J."/>
            <person name="Abebe A."/>
            <person name="Abera B."/>
            <person name="Abreu J."/>
            <person name="Acer S.C."/>
            <person name="Aftuck L."/>
            <person name="Alexander A."/>
            <person name="An P."/>
            <person name="Anderson E."/>
            <person name="Anderson S."/>
            <person name="Arachi H."/>
            <person name="Azer M."/>
            <person name="Bachantsang P."/>
            <person name="Barry A."/>
            <person name="Bayul T."/>
            <person name="Berlin A."/>
            <person name="Bessette D."/>
            <person name="Bloom T."/>
            <person name="Blye J."/>
            <person name="Boguslavskiy L."/>
            <person name="Bonnet C."/>
            <person name="Boukhgalter B."/>
            <person name="Bourzgui I."/>
            <person name="Brown A."/>
            <person name="Cahill P."/>
            <person name="Channer S."/>
            <person name="Cheshatsang Y."/>
            <person name="Chuda L."/>
            <person name="Citroen M."/>
            <person name="Collymore A."/>
            <person name="Cooke P."/>
            <person name="Costello M."/>
            <person name="D'Aco K."/>
            <person name="Daza R."/>
            <person name="De Haan G."/>
            <person name="DeGray S."/>
            <person name="DeMaso C."/>
            <person name="Dhargay N."/>
            <person name="Dooley K."/>
            <person name="Dooley E."/>
            <person name="Doricent M."/>
            <person name="Dorje P."/>
            <person name="Dorjee K."/>
            <person name="Dupes A."/>
            <person name="Elong R."/>
            <person name="Falk J."/>
            <person name="Farina A."/>
            <person name="Faro S."/>
            <person name="Ferguson D."/>
            <person name="Fisher S."/>
            <person name="Foley C.D."/>
            <person name="Franke A."/>
            <person name="Friedrich D."/>
            <person name="Gadbois L."/>
            <person name="Gearin G."/>
            <person name="Gearin C.R."/>
            <person name="Giannoukos G."/>
            <person name="Goode T."/>
            <person name="Graham J."/>
            <person name="Grandbois E."/>
            <person name="Grewal S."/>
            <person name="Gyaltsen K."/>
            <person name="Hafez N."/>
            <person name="Hagos B."/>
            <person name="Hall J."/>
            <person name="Henson C."/>
            <person name="Hollinger A."/>
            <person name="Honan T."/>
            <person name="Huard M.D."/>
            <person name="Hughes L."/>
            <person name="Hurhula B."/>
            <person name="Husby M.E."/>
            <person name="Kamat A."/>
            <person name="Kanga B."/>
            <person name="Kashin S."/>
            <person name="Khazanovich D."/>
            <person name="Kisner P."/>
            <person name="Lance K."/>
            <person name="Lara M."/>
            <person name="Lee W."/>
            <person name="Lennon N."/>
            <person name="Letendre F."/>
            <person name="LeVine R."/>
            <person name="Lipovsky A."/>
            <person name="Liu X."/>
            <person name="Liu J."/>
            <person name="Liu S."/>
            <person name="Lokyitsang T."/>
            <person name="Lokyitsang Y."/>
            <person name="Lubonja R."/>
            <person name="Lui A."/>
            <person name="MacDonald P."/>
            <person name="Magnisalis V."/>
            <person name="Maru K."/>
            <person name="Matthews C."/>
            <person name="McCusker W."/>
            <person name="McDonough S."/>
            <person name="Mehta T."/>
            <person name="Meldrim J."/>
            <person name="Meneus L."/>
            <person name="Mihai O."/>
            <person name="Mihalev A."/>
            <person name="Mihova T."/>
            <person name="Mittelman R."/>
            <person name="Mlenga V."/>
            <person name="Montmayeur A."/>
            <person name="Mulrain L."/>
            <person name="Navidi A."/>
            <person name="Naylor J."/>
            <person name="Negash T."/>
            <person name="Nguyen T."/>
            <person name="Nguyen N."/>
            <person name="Nicol R."/>
            <person name="Norbu C."/>
            <person name="Norbu N."/>
            <person name="Novod N."/>
            <person name="O'Neill B."/>
            <person name="Osman S."/>
            <person name="Markiewicz E."/>
            <person name="Oyono O.L."/>
            <person name="Patti C."/>
            <person name="Phunkhang P."/>
            <person name="Pierre F."/>
            <person name="Priest M."/>
            <person name="Raghuraman S."/>
            <person name="Rege F."/>
            <person name="Reyes R."/>
            <person name="Rise C."/>
            <person name="Rogov P."/>
            <person name="Ross K."/>
            <person name="Ryan E."/>
            <person name="Settipalli S."/>
            <person name="Shea T."/>
            <person name="Sherpa N."/>
            <person name="Shi L."/>
            <person name="Shih D."/>
            <person name="Sparrow T."/>
            <person name="Spaulding J."/>
            <person name="Stalker J."/>
            <person name="Stange-Thomann N."/>
            <person name="Stavropoulos S."/>
            <person name="Stone C."/>
            <person name="Strader C."/>
            <person name="Tesfaye S."/>
            <person name="Thomson T."/>
            <person name="Thoulutsang Y."/>
            <person name="Thoulutsang D."/>
            <person name="Topham K."/>
            <person name="Topping I."/>
            <person name="Tsamla T."/>
            <person name="Vassiliev H."/>
            <person name="Vo A."/>
            <person name="Wangchuk T."/>
            <person name="Wangdi T."/>
            <person name="Weiand M."/>
            <person name="Wilkinson J."/>
            <person name="Wilson A."/>
            <person name="Yadav S."/>
            <person name="Young G."/>
            <person name="Yu Q."/>
            <person name="Zembek L."/>
            <person name="Zhong D."/>
            <person name="Zimmer A."/>
            <person name="Zwirko Z."/>
            <person name="Jaffe D.B."/>
            <person name="Alvarez P."/>
            <person name="Brockman W."/>
            <person name="Butler J."/>
            <person name="Chin C."/>
            <person name="Gnerre S."/>
            <person name="Grabherr M."/>
            <person name="Kleber M."/>
            <person name="Mauceli E."/>
            <person name="MacCallum I."/>
        </authorList>
    </citation>
    <scope>NUCLEOTIDE SEQUENCE [LARGE SCALE GENOMIC DNA]</scope>
    <source>
        <strain evidence="2">white501</strain>
    </source>
</reference>
<proteinExistence type="predicted"/>
<evidence type="ECO:0000313" key="2">
    <source>
        <dbReference type="Proteomes" id="UP000000304"/>
    </source>
</evidence>